<reference evidence="7 8" key="1">
    <citation type="submission" date="2019-02" db="EMBL/GenBank/DDBJ databases">
        <title>Genome sequencing of the rare red list fungi Antrodiella citrinella (Flaviporus citrinellus).</title>
        <authorList>
            <person name="Buettner E."/>
            <person name="Kellner H."/>
        </authorList>
    </citation>
    <scope>NUCLEOTIDE SEQUENCE [LARGE SCALE GENOMIC DNA]</scope>
    <source>
        <strain evidence="7 8">DSM 108506</strain>
    </source>
</reference>
<evidence type="ECO:0000256" key="4">
    <source>
        <dbReference type="SAM" id="MobiDB-lite"/>
    </source>
</evidence>
<accession>A0A4S4N313</accession>
<feature type="domain" description="Symplekin C-terminal" evidence="6">
    <location>
        <begin position="958"/>
        <end position="1153"/>
    </location>
</feature>
<comment type="subcellular location">
    <subcellularLocation>
        <location evidence="1">Nucleus</location>
    </subcellularLocation>
</comment>
<proteinExistence type="predicted"/>
<organism evidence="7 8">
    <name type="scientific">Antrodiella citrinella</name>
    <dbReference type="NCBI Taxonomy" id="2447956"/>
    <lineage>
        <taxon>Eukaryota</taxon>
        <taxon>Fungi</taxon>
        <taxon>Dikarya</taxon>
        <taxon>Basidiomycota</taxon>
        <taxon>Agaricomycotina</taxon>
        <taxon>Agaricomycetes</taxon>
        <taxon>Polyporales</taxon>
        <taxon>Steccherinaceae</taxon>
        <taxon>Antrodiella</taxon>
    </lineage>
</organism>
<feature type="compositionally biased region" description="Low complexity" evidence="4">
    <location>
        <begin position="401"/>
        <end position="427"/>
    </location>
</feature>
<dbReference type="InterPro" id="IPR011989">
    <property type="entry name" value="ARM-like"/>
</dbReference>
<dbReference type="InterPro" id="IPR022075">
    <property type="entry name" value="Symplekin_C"/>
</dbReference>
<dbReference type="GO" id="GO:0005847">
    <property type="term" value="C:mRNA cleavage and polyadenylation specificity factor complex"/>
    <property type="evidence" value="ECO:0007669"/>
    <property type="project" value="TreeGrafter"/>
</dbReference>
<dbReference type="OrthoDB" id="331600at2759"/>
<keyword evidence="8" id="KW-1185">Reference proteome</keyword>
<dbReference type="Proteomes" id="UP000308730">
    <property type="component" value="Unassembled WGS sequence"/>
</dbReference>
<feature type="region of interest" description="Disordered" evidence="4">
    <location>
        <begin position="318"/>
        <end position="345"/>
    </location>
</feature>
<feature type="region of interest" description="Disordered" evidence="4">
    <location>
        <begin position="795"/>
        <end position="836"/>
    </location>
</feature>
<keyword evidence="3" id="KW-0539">Nucleus</keyword>
<evidence type="ECO:0000256" key="1">
    <source>
        <dbReference type="ARBA" id="ARBA00004123"/>
    </source>
</evidence>
<evidence type="ECO:0000259" key="5">
    <source>
        <dbReference type="Pfam" id="PF11935"/>
    </source>
</evidence>
<feature type="region of interest" description="Disordered" evidence="4">
    <location>
        <begin position="401"/>
        <end position="437"/>
    </location>
</feature>
<dbReference type="Pfam" id="PF11935">
    <property type="entry name" value="SYMPK_PTA1_N"/>
    <property type="match status" value="1"/>
</dbReference>
<protein>
    <recommendedName>
        <fullName evidence="9">Symplekin</fullName>
    </recommendedName>
</protein>
<evidence type="ECO:0000256" key="2">
    <source>
        <dbReference type="ARBA" id="ARBA00022664"/>
    </source>
</evidence>
<evidence type="ECO:0000313" key="7">
    <source>
        <dbReference type="EMBL" id="THH33369.1"/>
    </source>
</evidence>
<evidence type="ECO:0000313" key="8">
    <source>
        <dbReference type="Proteomes" id="UP000308730"/>
    </source>
</evidence>
<feature type="domain" description="Symplekin/Pta1 N-terminal" evidence="5">
    <location>
        <begin position="104"/>
        <end position="314"/>
    </location>
</feature>
<comment type="caution">
    <text evidence="7">The sequence shown here is derived from an EMBL/GenBank/DDBJ whole genome shotgun (WGS) entry which is preliminary data.</text>
</comment>
<gene>
    <name evidence="7" type="ORF">EUX98_g834</name>
</gene>
<dbReference type="PANTHER" id="PTHR15245">
    <property type="entry name" value="SYMPLEKIN-RELATED"/>
    <property type="match status" value="1"/>
</dbReference>
<dbReference type="InterPro" id="IPR016024">
    <property type="entry name" value="ARM-type_fold"/>
</dbReference>
<keyword evidence="2" id="KW-0507">mRNA processing</keyword>
<evidence type="ECO:0000259" key="6">
    <source>
        <dbReference type="Pfam" id="PF12295"/>
    </source>
</evidence>
<feature type="compositionally biased region" description="Basic and acidic residues" evidence="4">
    <location>
        <begin position="814"/>
        <end position="825"/>
    </location>
</feature>
<dbReference type="InterPro" id="IPR032460">
    <property type="entry name" value="Symplekin/Pta1_N"/>
</dbReference>
<evidence type="ECO:0000256" key="3">
    <source>
        <dbReference type="ARBA" id="ARBA00023242"/>
    </source>
</evidence>
<sequence>MANEPIDPLHALSQALSVPADSKEQADLLSSLRESLETYPSPIPILCTSLIKTVSNAGDTLLKRWVLDLLHFAIARSTLSVDARTQLAAQSMEVLASLLNDPNPLTVKVVIQCFGTSYPLLFRLLCANKTQRYHWDVLNGTKNRILEFVRSPQATAGMKLAAIKFMQRVILVQTRGVTDPRLQNKNDPNLSMVPSDHPFIPVPMLEAEGLKLLEGIVTILYTSSNPDILSAVINSWSQLVKLRPALVALVVSSLASWTPAALAGLPATPIKSVEKAVRILLMHISRTPQGQRFAAQIHDALATQGARMDKAVVDEKLRKATAADSRKRSSSTTSTPDGPDAKRVKLEPRAGAPVSSFLAGFDFATLPAALVTELIVANIQVFTESALTELVQTYRHNRETAQTAASTVAPTPTASTSTLPPSTSQTPPDAPSRAKTPIPDVAQNVRAKSPPKAPAAMLEAMSVKHEPVDPLQMDIDEDEIEYEPDRLNLELSGVEPAVVEAEIAMEQDLDFTIDPREFKLPPPKFLEDHDRNALIRSSLTRIWDGAKDLTTQEVDLSESQGFSATDMWMLLLVRLITRVADPPPVAEDESEEDKEANEVVVSDLYDRQDKLRQTLCDYIMADFTGRLRLATVWMNEEWYNDRIRINADPEWRPSYETWLNQIVAVHQTHVDGKDRTFARFLLDLPAIPQDVMTLLREMCVETERYVLVNVHTGAFADEWFYRRQIGFTTLRDFVQQRPSMREEVMTMLLELTTHSDKITRGAAINTVKRWIPDQQPMDGMIRDFALQLLRRLQSRPNKTPEPHTNGNAADGEGQEERVEGVPDTHMEDEEDGQLPPEDIIQTSYLPEQLEFPANDAQVLQHVELLFALSTKVPEFLDELFLAYGGMEKSVQKTIQHLITPLVRALGQNHNKLLTLLRTFPPGAETLALRILTIFTENGRPSHSIVTLVKTLVTERDLDARFLIPIIAEMDKADILRSLPRIVSMLNGQDDAKNTVRSVFNSIVTTPPQSFGSVTSNLPRVRQSELLSPAELMVQIHESEKEIGLKSAIEAIGICFSMTDIYRSEILGVVMNLLVDAPVLPTLFMRTVIQAVRTYRSLVGFVSTTLMSRLITKKIWTVAPLWEGFIRCAKVTSPACLPSLLQLPKDQLQDLVNKQPSLKSPLRDYVIKKDGYKARLTGLLDILGDDEPMAEAVPAAGGEDSVANTPPPLDTQTNGTPQPEIATPS</sequence>
<dbReference type="PANTHER" id="PTHR15245:SF20">
    <property type="entry name" value="SYMPLEKIN"/>
    <property type="match status" value="1"/>
</dbReference>
<dbReference type="GO" id="GO:0006397">
    <property type="term" value="P:mRNA processing"/>
    <property type="evidence" value="ECO:0007669"/>
    <property type="project" value="UniProtKB-KW"/>
</dbReference>
<evidence type="ECO:0008006" key="9">
    <source>
        <dbReference type="Google" id="ProtNLM"/>
    </source>
</evidence>
<dbReference type="SUPFAM" id="SSF48371">
    <property type="entry name" value="ARM repeat"/>
    <property type="match status" value="1"/>
</dbReference>
<feature type="compositionally biased region" description="Polar residues" evidence="4">
    <location>
        <begin position="795"/>
        <end position="807"/>
    </location>
</feature>
<dbReference type="AlphaFoldDB" id="A0A4S4N313"/>
<name>A0A4S4N313_9APHY</name>
<dbReference type="InterPro" id="IPR021850">
    <property type="entry name" value="Symplekin/Pta1"/>
</dbReference>
<dbReference type="Gene3D" id="1.25.10.10">
    <property type="entry name" value="Leucine-rich Repeat Variant"/>
    <property type="match status" value="1"/>
</dbReference>
<dbReference type="Pfam" id="PF12295">
    <property type="entry name" value="Symplekin_C"/>
    <property type="match status" value="1"/>
</dbReference>
<feature type="region of interest" description="Disordered" evidence="4">
    <location>
        <begin position="1189"/>
        <end position="1224"/>
    </location>
</feature>
<dbReference type="EMBL" id="SGPM01000007">
    <property type="protein sequence ID" value="THH33369.1"/>
    <property type="molecule type" value="Genomic_DNA"/>
</dbReference>